<dbReference type="Proteomes" id="UP001385951">
    <property type="component" value="Unassembled WGS sequence"/>
</dbReference>
<reference evidence="3 4" key="1">
    <citation type="submission" date="2022-09" db="EMBL/GenBank/DDBJ databases">
        <authorList>
            <person name="Palmer J.M."/>
        </authorList>
    </citation>
    <scope>NUCLEOTIDE SEQUENCE [LARGE SCALE GENOMIC DNA]</scope>
    <source>
        <strain evidence="3 4">DSM 7382</strain>
    </source>
</reference>
<proteinExistence type="predicted"/>
<feature type="compositionally biased region" description="Low complexity" evidence="1">
    <location>
        <begin position="108"/>
        <end position="179"/>
    </location>
</feature>
<name>A0AAW0GLP8_9APHY</name>
<gene>
    <name evidence="3" type="ORF">QCA50_005954</name>
</gene>
<sequence length="205" mass="19736">MKSASALLFSVALATAALAQDLRIETPIGPVVCQPILLTWSGGTPPYFLPSAQPLEQFTNLQGTTFSWTVNQPAGTSLGLTLRDSTGATGQSAPFTINSGPDTSCLNATSSAGASSTSAGSSSAPLSSASSTAPGSSASTPASSAPATTPSATSTGTSSVSRTSTATSSSASASATGGAQNNGAENIAISGLTGLVAAFVAAIIA</sequence>
<protein>
    <submittedName>
        <fullName evidence="3">Uncharacterized protein</fullName>
    </submittedName>
</protein>
<evidence type="ECO:0000313" key="4">
    <source>
        <dbReference type="Proteomes" id="UP001385951"/>
    </source>
</evidence>
<evidence type="ECO:0000256" key="2">
    <source>
        <dbReference type="SAM" id="SignalP"/>
    </source>
</evidence>
<feature type="signal peptide" evidence="2">
    <location>
        <begin position="1"/>
        <end position="19"/>
    </location>
</feature>
<evidence type="ECO:0000256" key="1">
    <source>
        <dbReference type="SAM" id="MobiDB-lite"/>
    </source>
</evidence>
<keyword evidence="2" id="KW-0732">Signal</keyword>
<dbReference type="EMBL" id="JASBNA010000006">
    <property type="protein sequence ID" value="KAK7690852.1"/>
    <property type="molecule type" value="Genomic_DNA"/>
</dbReference>
<dbReference type="PANTHER" id="PTHR37487">
    <property type="entry name" value="CHROMOSOME 1, WHOLE GENOME SHOTGUN SEQUENCE"/>
    <property type="match status" value="1"/>
</dbReference>
<dbReference type="PANTHER" id="PTHR37487:SF2">
    <property type="entry name" value="EXPRESSED PROTEIN"/>
    <property type="match status" value="1"/>
</dbReference>
<comment type="caution">
    <text evidence="3">The sequence shown here is derived from an EMBL/GenBank/DDBJ whole genome shotgun (WGS) entry which is preliminary data.</text>
</comment>
<evidence type="ECO:0000313" key="3">
    <source>
        <dbReference type="EMBL" id="KAK7690852.1"/>
    </source>
</evidence>
<feature type="region of interest" description="Disordered" evidence="1">
    <location>
        <begin position="108"/>
        <end position="181"/>
    </location>
</feature>
<organism evidence="3 4">
    <name type="scientific">Cerrena zonata</name>
    <dbReference type="NCBI Taxonomy" id="2478898"/>
    <lineage>
        <taxon>Eukaryota</taxon>
        <taxon>Fungi</taxon>
        <taxon>Dikarya</taxon>
        <taxon>Basidiomycota</taxon>
        <taxon>Agaricomycotina</taxon>
        <taxon>Agaricomycetes</taxon>
        <taxon>Polyporales</taxon>
        <taxon>Cerrenaceae</taxon>
        <taxon>Cerrena</taxon>
    </lineage>
</organism>
<feature type="chain" id="PRO_5043765782" evidence="2">
    <location>
        <begin position="20"/>
        <end position="205"/>
    </location>
</feature>
<dbReference type="AlphaFoldDB" id="A0AAW0GLP8"/>
<keyword evidence="4" id="KW-1185">Reference proteome</keyword>
<accession>A0AAW0GLP8</accession>